<dbReference type="InterPro" id="IPR019557">
    <property type="entry name" value="AminoTfrase-like_pln_mobile"/>
</dbReference>
<reference evidence="3" key="1">
    <citation type="submission" date="2025-08" db="UniProtKB">
        <authorList>
            <consortium name="RefSeq"/>
        </authorList>
    </citation>
    <scope>IDENTIFICATION</scope>
    <source>
        <strain evidence="3">OHB3-1</strain>
    </source>
</reference>
<dbReference type="InterPro" id="IPR044824">
    <property type="entry name" value="MAIN-like"/>
</dbReference>
<feature type="domain" description="Aminotransferase-like plant mobile" evidence="1">
    <location>
        <begin position="128"/>
        <end position="343"/>
    </location>
</feature>
<dbReference type="KEGG" id="mcha:111021487"/>
<dbReference type="PANTHER" id="PTHR46033">
    <property type="entry name" value="PROTEIN MAIN-LIKE 2"/>
    <property type="match status" value="1"/>
</dbReference>
<evidence type="ECO:0000259" key="1">
    <source>
        <dbReference type="Pfam" id="PF10536"/>
    </source>
</evidence>
<organism evidence="2 3">
    <name type="scientific">Momordica charantia</name>
    <name type="common">Bitter gourd</name>
    <name type="synonym">Balsam pear</name>
    <dbReference type="NCBI Taxonomy" id="3673"/>
    <lineage>
        <taxon>Eukaryota</taxon>
        <taxon>Viridiplantae</taxon>
        <taxon>Streptophyta</taxon>
        <taxon>Embryophyta</taxon>
        <taxon>Tracheophyta</taxon>
        <taxon>Spermatophyta</taxon>
        <taxon>Magnoliopsida</taxon>
        <taxon>eudicotyledons</taxon>
        <taxon>Gunneridae</taxon>
        <taxon>Pentapetalae</taxon>
        <taxon>rosids</taxon>
        <taxon>fabids</taxon>
        <taxon>Cucurbitales</taxon>
        <taxon>Cucurbitaceae</taxon>
        <taxon>Momordiceae</taxon>
        <taxon>Momordica</taxon>
    </lineage>
</organism>
<dbReference type="PANTHER" id="PTHR46033:SF8">
    <property type="entry name" value="PROTEIN MAINTENANCE OF MERISTEMS-LIKE"/>
    <property type="match status" value="1"/>
</dbReference>
<dbReference type="AlphaFoldDB" id="A0A6J1DJK3"/>
<dbReference type="GO" id="GO:0010073">
    <property type="term" value="P:meristem maintenance"/>
    <property type="evidence" value="ECO:0007669"/>
    <property type="project" value="InterPro"/>
</dbReference>
<name>A0A6J1DJK3_MOMCH</name>
<dbReference type="Pfam" id="PF10536">
    <property type="entry name" value="PMD"/>
    <property type="match status" value="1"/>
</dbReference>
<evidence type="ECO:0000313" key="3">
    <source>
        <dbReference type="RefSeq" id="XP_022154173.1"/>
    </source>
</evidence>
<gene>
    <name evidence="3" type="primary">LOC111021487</name>
</gene>
<sequence>MAVCSHLNFNYEDYIEEPYKLSRYAESYAPQFQPIPHEDYWIAHPNLPILHPDPTLLRLPGRPRSSRIHNEMDWREPSVQQRCGLCNQLELVWQGQCNEELHCRRREAVFDRTIPLHPLIEPALRASGFYGFARLGFIQLDWHFITALVERWRPETHTFHMPDGECTITLKDVAVQLGLPVDGEPVTGRVDYDWRGTCQALLGVTPGAAHIRGSKLSLPWLASQFCNLADDADEETIARYARAYIMQLIGGSLFADKYNNLVHLMFLPLLADFEVAGRFSWGGACLTWLYRNLCKVCRSDSRDIAGPIILLQVWAWDRFPTMAPQRRHISDHDLVGRPLAARYIDINIVLFFS</sequence>
<dbReference type="GeneID" id="111021487"/>
<dbReference type="Proteomes" id="UP000504603">
    <property type="component" value="Unplaced"/>
</dbReference>
<evidence type="ECO:0000313" key="2">
    <source>
        <dbReference type="Proteomes" id="UP000504603"/>
    </source>
</evidence>
<dbReference type="RefSeq" id="XP_022154173.1">
    <property type="nucleotide sequence ID" value="XM_022298481.1"/>
</dbReference>
<accession>A0A6J1DJK3</accession>
<dbReference type="OrthoDB" id="1937804at2759"/>
<protein>
    <submittedName>
        <fullName evidence="3">Serine/threonine-protein phosphatase 7 long form homolog</fullName>
    </submittedName>
</protein>
<proteinExistence type="predicted"/>
<keyword evidence="2" id="KW-1185">Reference proteome</keyword>